<dbReference type="GeneID" id="113201857"/>
<evidence type="ECO:0000256" key="3">
    <source>
        <dbReference type="PROSITE-ProRule" id="PRU00175"/>
    </source>
</evidence>
<dbReference type="GO" id="GO:0061630">
    <property type="term" value="F:ubiquitin protein ligase activity"/>
    <property type="evidence" value="ECO:0007669"/>
    <property type="project" value="TreeGrafter"/>
</dbReference>
<dbReference type="KEGG" id="foc:113201857"/>
<keyword evidence="2" id="KW-0862">Zinc</keyword>
<protein>
    <submittedName>
        <fullName evidence="7">Uncharacterized protein LOC113201857</fullName>
    </submittedName>
</protein>
<sequence length="469" mass="51473">MECETCNEEFNKDDRAPKMVPCGHMSCLKCLQGNATWECPVCFAEFDSAPSSLLTNLTVLRLLERQGSSRSGWCVRCGAAATGQCWDEHLVLNTKAAVRHQLGPRVLQQAAGQLEGLECRDQEVLLTLLFAGSWHLSLRGDGGQLLTGTVTNTEDPLVKAMWLVLAARAGLTKRPTPEGGDGELTGSSRVPVAAVTPTVQTRTAGRDPRPLGQRPPSAVRHRRPSRPRPYNTRALSVPQRPNRSTSSSTSADRHSPPPRQSPSLTLLSLHVKGLTRIAKEATMRDVSNAKRLCGLVCNADLAWSLRLLQRAAPSLTELSVRNPAEAHLRAVHAMPRLRRLELSCVDGALDALPLVLPELPPGHSGLQWLKVEGLRRATLQSLLLAHGRTLEELLLILPWTSMRLDSLLRPCGLRALKSFKLRRDGVCYQGQCTCHGLRLDVLRVLPAWVQVEVSCLKCCEETVKSSDKF</sequence>
<dbReference type="PANTHER" id="PTHR22791">
    <property type="entry name" value="RING-TYPE DOMAIN-CONTAINING PROTEIN"/>
    <property type="match status" value="1"/>
</dbReference>
<evidence type="ECO:0000313" key="6">
    <source>
        <dbReference type="Proteomes" id="UP000504606"/>
    </source>
</evidence>
<gene>
    <name evidence="7" type="primary">LOC113201857</name>
</gene>
<reference evidence="7" key="1">
    <citation type="submission" date="2025-08" db="UniProtKB">
        <authorList>
            <consortium name="RefSeq"/>
        </authorList>
    </citation>
    <scope>IDENTIFICATION</scope>
    <source>
        <tissue evidence="7">Whole organism</tissue>
    </source>
</reference>
<feature type="domain" description="RING-type" evidence="5">
    <location>
        <begin position="3"/>
        <end position="42"/>
    </location>
</feature>
<dbReference type="PROSITE" id="PS50089">
    <property type="entry name" value="ZF_RING_2"/>
    <property type="match status" value="1"/>
</dbReference>
<dbReference type="AlphaFoldDB" id="A0A6J1RR77"/>
<dbReference type="GO" id="GO:0016567">
    <property type="term" value="P:protein ubiquitination"/>
    <property type="evidence" value="ECO:0007669"/>
    <property type="project" value="TreeGrafter"/>
</dbReference>
<accession>A0A6J1RR77</accession>
<dbReference type="InterPro" id="IPR001841">
    <property type="entry name" value="Znf_RING"/>
</dbReference>
<keyword evidence="1 3" id="KW-0479">Metal-binding</keyword>
<evidence type="ECO:0000256" key="4">
    <source>
        <dbReference type="SAM" id="MobiDB-lite"/>
    </source>
</evidence>
<keyword evidence="1 3" id="KW-0863">Zinc-finger</keyword>
<dbReference type="SMART" id="SM00184">
    <property type="entry name" value="RING"/>
    <property type="match status" value="1"/>
</dbReference>
<dbReference type="InterPro" id="IPR051435">
    <property type="entry name" value="RING_finger_E3_ubiq-ligases"/>
</dbReference>
<dbReference type="GO" id="GO:0008270">
    <property type="term" value="F:zinc ion binding"/>
    <property type="evidence" value="ECO:0007669"/>
    <property type="project" value="UniProtKB-KW"/>
</dbReference>
<name>A0A6J1RR77_FRAOC</name>
<dbReference type="SUPFAM" id="SSF57850">
    <property type="entry name" value="RING/U-box"/>
    <property type="match status" value="1"/>
</dbReference>
<keyword evidence="6" id="KW-1185">Reference proteome</keyword>
<dbReference type="InterPro" id="IPR013083">
    <property type="entry name" value="Znf_RING/FYVE/PHD"/>
</dbReference>
<organism evidence="6 7">
    <name type="scientific">Frankliniella occidentalis</name>
    <name type="common">Western flower thrips</name>
    <name type="synonym">Euthrips occidentalis</name>
    <dbReference type="NCBI Taxonomy" id="133901"/>
    <lineage>
        <taxon>Eukaryota</taxon>
        <taxon>Metazoa</taxon>
        <taxon>Ecdysozoa</taxon>
        <taxon>Arthropoda</taxon>
        <taxon>Hexapoda</taxon>
        <taxon>Insecta</taxon>
        <taxon>Pterygota</taxon>
        <taxon>Neoptera</taxon>
        <taxon>Paraneoptera</taxon>
        <taxon>Thysanoptera</taxon>
        <taxon>Terebrantia</taxon>
        <taxon>Thripoidea</taxon>
        <taxon>Thripidae</taxon>
        <taxon>Frankliniella</taxon>
    </lineage>
</organism>
<evidence type="ECO:0000259" key="5">
    <source>
        <dbReference type="PROSITE" id="PS50089"/>
    </source>
</evidence>
<evidence type="ECO:0000313" key="7">
    <source>
        <dbReference type="RefSeq" id="XP_026271599.2"/>
    </source>
</evidence>
<dbReference type="Proteomes" id="UP000504606">
    <property type="component" value="Unplaced"/>
</dbReference>
<proteinExistence type="predicted"/>
<evidence type="ECO:0000256" key="2">
    <source>
        <dbReference type="ARBA" id="ARBA00022833"/>
    </source>
</evidence>
<feature type="compositionally biased region" description="Low complexity" evidence="4">
    <location>
        <begin position="189"/>
        <end position="203"/>
    </location>
</feature>
<dbReference type="Gene3D" id="3.30.40.10">
    <property type="entry name" value="Zinc/RING finger domain, C3HC4 (zinc finger)"/>
    <property type="match status" value="1"/>
</dbReference>
<dbReference type="PANTHER" id="PTHR22791:SF6">
    <property type="entry name" value="RING-TYPE DOMAIN-CONTAINING PROTEIN"/>
    <property type="match status" value="1"/>
</dbReference>
<evidence type="ECO:0000256" key="1">
    <source>
        <dbReference type="ARBA" id="ARBA00022771"/>
    </source>
</evidence>
<dbReference type="RefSeq" id="XP_026271599.2">
    <property type="nucleotide sequence ID" value="XM_026415814.2"/>
</dbReference>
<feature type="region of interest" description="Disordered" evidence="4">
    <location>
        <begin position="172"/>
        <end position="264"/>
    </location>
</feature>